<protein>
    <recommendedName>
        <fullName evidence="3">Transcription factor IIIC putative zinc-finger domain-containing protein</fullName>
    </recommendedName>
</protein>
<dbReference type="AlphaFoldDB" id="A0A9P6WIN5"/>
<name>A0A9P6WIN5_9ASCO</name>
<dbReference type="EMBL" id="PUHW01000209">
    <property type="protein sequence ID" value="KAG0687846.1"/>
    <property type="molecule type" value="Genomic_DNA"/>
</dbReference>
<evidence type="ECO:0008006" key="3">
    <source>
        <dbReference type="Google" id="ProtNLM"/>
    </source>
</evidence>
<organism evidence="1 2">
    <name type="scientific">Pichia californica</name>
    <dbReference type="NCBI Taxonomy" id="460514"/>
    <lineage>
        <taxon>Eukaryota</taxon>
        <taxon>Fungi</taxon>
        <taxon>Dikarya</taxon>
        <taxon>Ascomycota</taxon>
        <taxon>Saccharomycotina</taxon>
        <taxon>Pichiomycetes</taxon>
        <taxon>Pichiales</taxon>
        <taxon>Pichiaceae</taxon>
        <taxon>Pichia</taxon>
    </lineage>
</organism>
<comment type="caution">
    <text evidence="1">The sequence shown here is derived from an EMBL/GenBank/DDBJ whole genome shotgun (WGS) entry which is preliminary data.</text>
</comment>
<proteinExistence type="predicted"/>
<dbReference type="Proteomes" id="UP000697127">
    <property type="component" value="Unassembled WGS sequence"/>
</dbReference>
<feature type="non-terminal residue" evidence="1">
    <location>
        <position position="650"/>
    </location>
</feature>
<gene>
    <name evidence="1" type="ORF">C6P40_001786</name>
</gene>
<sequence length="650" mass="74979">MDFVITRELPTVGVNRVQANKDGQILIQVKNGVILFNPNENCIGKPKKLSDLVTLARLRVPAQKLENIFSNVAHKGLPKFAEGKNASGLTDLISFKNISISDSGVSKNLKCLYLCVTDSYNGIIFNYENGSLNPICNINEEIAIIESINTELLLNEEDMNKLRINYLCWIKGISFKYLKDPIWPLVTSSLFLCFTETSRNWVYQFNCFTNKITRKFLIDFKLETENDEYILYCEQGEWRESKSKDVLSIQIIVATSRNRVIIKKCLYDISTDQWNVEENNLFFSFDDYIVNLKVHSIDNKDILSVLLPNSMEIYSLEEETNVEILLNNVITMDNLIQFNDFKLEGLIHIILSNTFGYLIHIKLNIKDFSIIGNEHYNYQEKIESEELPIFNKLNKINENNTSNSIIIDSLNIDTTGELIYMTTLPSHMKSNFKFFNEKKDDITFSIFKSTQDSKINFNNKDYFNSVYSTPILWKSIENLMFGVEGDIKKNYTNMIEGINYEGSILNNLFLNFELDSERINSVLGNEEDLLKFKRKMQRFIANEILKLIESHKIATNSEEDLFIYFQYSKLLNKNIPEKSICKLRVQGKNNNIYERFDASMIDIDKCIKEGGIVQSLEGHYWKLCDVTLLPILSPIVKHCGNCNSVKVSGG</sequence>
<reference evidence="1" key="1">
    <citation type="submission" date="2020-11" db="EMBL/GenBank/DDBJ databases">
        <title>Kefir isolates.</title>
        <authorList>
            <person name="Marcisauskas S."/>
            <person name="Kim Y."/>
            <person name="Blasche S."/>
        </authorList>
    </citation>
    <scope>NUCLEOTIDE SEQUENCE</scope>
    <source>
        <strain evidence="1">Olga-1</strain>
    </source>
</reference>
<evidence type="ECO:0000313" key="1">
    <source>
        <dbReference type="EMBL" id="KAG0687846.1"/>
    </source>
</evidence>
<accession>A0A9P6WIN5</accession>
<keyword evidence="2" id="KW-1185">Reference proteome</keyword>
<evidence type="ECO:0000313" key="2">
    <source>
        <dbReference type="Proteomes" id="UP000697127"/>
    </source>
</evidence>